<dbReference type="Proteomes" id="UP000199698">
    <property type="component" value="Unassembled WGS sequence"/>
</dbReference>
<dbReference type="STRING" id="1798183.GA0061080_101131"/>
<evidence type="ECO:0000313" key="1">
    <source>
        <dbReference type="EMBL" id="SCB94376.1"/>
    </source>
</evidence>
<proteinExistence type="predicted"/>
<keyword evidence="2" id="KW-1185">Reference proteome</keyword>
<name>A0A1C4AIK8_9GAMM</name>
<gene>
    <name evidence="1" type="ORF">GA0061080_101131</name>
</gene>
<dbReference type="AlphaFoldDB" id="A0A1C4AIK8"/>
<reference evidence="2" key="1">
    <citation type="submission" date="2016-08" db="EMBL/GenBank/DDBJ databases">
        <authorList>
            <person name="Varghese N."/>
            <person name="Submissions Spin"/>
        </authorList>
    </citation>
    <scope>NUCLEOTIDE SEQUENCE [LARGE SCALE GENOMIC DNA]</scope>
    <source>
        <strain evidence="2">R-53144</strain>
    </source>
</reference>
<dbReference type="EMBL" id="FMBA01000011">
    <property type="protein sequence ID" value="SCB94376.1"/>
    <property type="molecule type" value="Genomic_DNA"/>
</dbReference>
<protein>
    <submittedName>
        <fullName evidence="1">Uncharacterized protein</fullName>
    </submittedName>
</protein>
<sequence length="99" mass="11866">MKKAFVFLLGCEDSNLKSIDNTLLENIKTYYIQKIPNKVNQICFYLGNILFPYQTKQLTYPKQSLTKVWVNNQLNRHLDLFTRLIFNRKTILFYNNQLL</sequence>
<evidence type="ECO:0000313" key="2">
    <source>
        <dbReference type="Proteomes" id="UP000199698"/>
    </source>
</evidence>
<organism evidence="1 2">
    <name type="scientific">Gilliamella intestini</name>
    <dbReference type="NCBI Taxonomy" id="1798183"/>
    <lineage>
        <taxon>Bacteria</taxon>
        <taxon>Pseudomonadati</taxon>
        <taxon>Pseudomonadota</taxon>
        <taxon>Gammaproteobacteria</taxon>
        <taxon>Orbales</taxon>
        <taxon>Orbaceae</taxon>
        <taxon>Gilliamella</taxon>
    </lineage>
</organism>
<accession>A0A1C4AIK8</accession>